<dbReference type="PANTHER" id="PTHR44051">
    <property type="entry name" value="GLUTATHIONE S-TRANSFERASE-RELATED"/>
    <property type="match status" value="1"/>
</dbReference>
<evidence type="ECO:0000313" key="5">
    <source>
        <dbReference type="Proteomes" id="UP000075755"/>
    </source>
</evidence>
<dbReference type="InterPro" id="IPR004046">
    <property type="entry name" value="GST_C"/>
</dbReference>
<dbReference type="Gene3D" id="1.20.1050.10">
    <property type="match status" value="1"/>
</dbReference>
<dbReference type="InterPro" id="IPR036249">
    <property type="entry name" value="Thioredoxin-like_sf"/>
</dbReference>
<evidence type="ECO:0000313" key="4">
    <source>
        <dbReference type="EMBL" id="AMS45502.1"/>
    </source>
</evidence>
<reference evidence="4 5" key="1">
    <citation type="submission" date="2016-03" db="EMBL/GenBank/DDBJ databases">
        <title>Complete genome of Aminobacter aminovorans KCTC 2477.</title>
        <authorList>
            <person name="Kim K.M."/>
        </authorList>
    </citation>
    <scope>NUCLEOTIDE SEQUENCE [LARGE SCALE GENOMIC DNA]</scope>
    <source>
        <strain evidence="4 5">KCTC 2477</strain>
        <plasmid evidence="4 5">pAA04</plasmid>
    </source>
</reference>
<evidence type="ECO:0000259" key="3">
    <source>
        <dbReference type="PROSITE" id="PS50405"/>
    </source>
</evidence>
<dbReference type="InterPro" id="IPR040079">
    <property type="entry name" value="Glutathione_S-Trfase"/>
</dbReference>
<gene>
    <name evidence="4" type="ORF">AA2016_6612</name>
</gene>
<dbReference type="RefSeq" id="WP_067970243.1">
    <property type="nucleotide sequence ID" value="NZ_CP015009.1"/>
</dbReference>
<organism evidence="4 5">
    <name type="scientific">Aminobacter aminovorans</name>
    <name type="common">Chelatobacter heintzii</name>
    <dbReference type="NCBI Taxonomy" id="83263"/>
    <lineage>
        <taxon>Bacteria</taxon>
        <taxon>Pseudomonadati</taxon>
        <taxon>Pseudomonadota</taxon>
        <taxon>Alphaproteobacteria</taxon>
        <taxon>Hyphomicrobiales</taxon>
        <taxon>Phyllobacteriaceae</taxon>
        <taxon>Aminobacter</taxon>
    </lineage>
</organism>
<name>A0AAC8YW36_AMIAI</name>
<dbReference type="PROSITE" id="PS50404">
    <property type="entry name" value="GST_NTER"/>
    <property type="match status" value="1"/>
</dbReference>
<evidence type="ECO:0000259" key="2">
    <source>
        <dbReference type="PROSITE" id="PS50404"/>
    </source>
</evidence>
<dbReference type="Pfam" id="PF02798">
    <property type="entry name" value="GST_N"/>
    <property type="match status" value="1"/>
</dbReference>
<dbReference type="Pfam" id="PF00043">
    <property type="entry name" value="GST_C"/>
    <property type="match status" value="1"/>
</dbReference>
<feature type="domain" description="GST N-terminal" evidence="2">
    <location>
        <begin position="1"/>
        <end position="85"/>
    </location>
</feature>
<dbReference type="AlphaFoldDB" id="A0AAC8YW36"/>
<sequence length="241" mass="27315">MIDLYCNSSPNVHKIEIMLEEVGLQYRLIDLDIHKGEQFSPEFTALNPNQKIPVIVVHSRPGAPLVMSESGAILIYLAEKTGRFLPSDYPLRGTVLQWLMFQMSGLGPMFGQLNHFMRQPQADDYGRARYASEARRIYDLVEDRLSKTRYLAGDAYSIADIAVFPWMRTESLLFETSHPVTGLDWPGHPARTRWYREIAARPAVAKALQAIEARRSTASSGNAHTLDQLYGRGAYRRTLSE</sequence>
<dbReference type="KEGG" id="aak:AA2016_6612"/>
<evidence type="ECO:0000256" key="1">
    <source>
        <dbReference type="RuleBase" id="RU003494"/>
    </source>
</evidence>
<dbReference type="CDD" id="cd03048">
    <property type="entry name" value="GST_N_Ure2p_like"/>
    <property type="match status" value="1"/>
</dbReference>
<dbReference type="SFLD" id="SFLDG00358">
    <property type="entry name" value="Main_(cytGST)"/>
    <property type="match status" value="1"/>
</dbReference>
<dbReference type="PANTHER" id="PTHR44051:SF19">
    <property type="entry name" value="DISULFIDE-BOND OXIDOREDUCTASE YFCG"/>
    <property type="match status" value="1"/>
</dbReference>
<proteinExistence type="inferred from homology"/>
<feature type="domain" description="GST C-terminal" evidence="3">
    <location>
        <begin position="88"/>
        <end position="219"/>
    </location>
</feature>
<dbReference type="SUPFAM" id="SSF52833">
    <property type="entry name" value="Thioredoxin-like"/>
    <property type="match status" value="1"/>
</dbReference>
<dbReference type="SFLD" id="SFLDG01151">
    <property type="entry name" value="Main.2:_Nu-like"/>
    <property type="match status" value="1"/>
</dbReference>
<protein>
    <submittedName>
        <fullName evidence="4">Glutathione S-transferase</fullName>
    </submittedName>
</protein>
<keyword evidence="4" id="KW-0614">Plasmid</keyword>
<dbReference type="PROSITE" id="PS50405">
    <property type="entry name" value="GST_CTER"/>
    <property type="match status" value="1"/>
</dbReference>
<dbReference type="Gene3D" id="3.40.30.10">
    <property type="entry name" value="Glutaredoxin"/>
    <property type="match status" value="1"/>
</dbReference>
<geneLocation type="plasmid" evidence="4 5">
    <name>pAA04</name>
</geneLocation>
<accession>A0AAC8YW36</accession>
<dbReference type="InterPro" id="IPR036282">
    <property type="entry name" value="Glutathione-S-Trfase_C_sf"/>
</dbReference>
<dbReference type="InterPro" id="IPR010987">
    <property type="entry name" value="Glutathione-S-Trfase_C-like"/>
</dbReference>
<dbReference type="SUPFAM" id="SSF47616">
    <property type="entry name" value="GST C-terminal domain-like"/>
    <property type="match status" value="1"/>
</dbReference>
<dbReference type="InterPro" id="IPR004045">
    <property type="entry name" value="Glutathione_S-Trfase_N"/>
</dbReference>
<dbReference type="Proteomes" id="UP000075755">
    <property type="component" value="Plasmid pAA04"/>
</dbReference>
<dbReference type="SFLD" id="SFLDS00019">
    <property type="entry name" value="Glutathione_Transferase_(cytos"/>
    <property type="match status" value="1"/>
</dbReference>
<dbReference type="EMBL" id="CP015009">
    <property type="protein sequence ID" value="AMS45502.1"/>
    <property type="molecule type" value="Genomic_DNA"/>
</dbReference>
<comment type="similarity">
    <text evidence="1">Belongs to the GST superfamily.</text>
</comment>